<dbReference type="GO" id="GO:0005886">
    <property type="term" value="C:plasma membrane"/>
    <property type="evidence" value="ECO:0007669"/>
    <property type="project" value="UniProtKB-SubCell"/>
</dbReference>
<protein>
    <recommendedName>
        <fullName evidence="14">Zinc metalloprotease</fullName>
    </recommendedName>
</protein>
<evidence type="ECO:0000256" key="11">
    <source>
        <dbReference type="ARBA" id="ARBA00023049"/>
    </source>
</evidence>
<organism evidence="18 19">
    <name type="scientific">Sorangium cellulosum</name>
    <name type="common">Polyangium cellulosum</name>
    <dbReference type="NCBI Taxonomy" id="56"/>
    <lineage>
        <taxon>Bacteria</taxon>
        <taxon>Pseudomonadati</taxon>
        <taxon>Myxococcota</taxon>
        <taxon>Polyangia</taxon>
        <taxon>Polyangiales</taxon>
        <taxon>Polyangiaceae</taxon>
        <taxon>Sorangium</taxon>
    </lineage>
</organism>
<accession>A0A2L0F908</accession>
<feature type="transmembrane region" description="Helical" evidence="14">
    <location>
        <begin position="111"/>
        <end position="132"/>
    </location>
</feature>
<dbReference type="Proteomes" id="UP000238348">
    <property type="component" value="Chromosome"/>
</dbReference>
<evidence type="ECO:0000256" key="13">
    <source>
        <dbReference type="ARBA" id="ARBA00023136"/>
    </source>
</evidence>
<keyword evidence="6 14" id="KW-0479">Metal-binding</keyword>
<feature type="transmembrane region" description="Helical" evidence="14">
    <location>
        <begin position="56"/>
        <end position="82"/>
    </location>
</feature>
<evidence type="ECO:0000256" key="14">
    <source>
        <dbReference type="PIRNR" id="PIRNR006404"/>
    </source>
</evidence>
<evidence type="ECO:0000256" key="1">
    <source>
        <dbReference type="ARBA" id="ARBA00004651"/>
    </source>
</evidence>
<evidence type="ECO:0000256" key="16">
    <source>
        <dbReference type="PIRSR" id="PIRSR006404-2"/>
    </source>
</evidence>
<keyword evidence="4 14" id="KW-0645">Protease</keyword>
<feature type="binding site" evidence="16">
    <location>
        <position position="167"/>
    </location>
    <ligand>
        <name>Zn(2+)</name>
        <dbReference type="ChEBI" id="CHEBI:29105"/>
        <note>catalytic</note>
    </ligand>
</feature>
<dbReference type="PANTHER" id="PTHR39188:SF3">
    <property type="entry name" value="STAGE IV SPORULATION PROTEIN FB"/>
    <property type="match status" value="1"/>
</dbReference>
<feature type="domain" description="Peptidase M50" evidence="17">
    <location>
        <begin position="142"/>
        <end position="199"/>
    </location>
</feature>
<keyword evidence="8 14" id="KW-0378">Hydrolase</keyword>
<feature type="transmembrane region" description="Helical" evidence="14">
    <location>
        <begin position="20"/>
        <end position="44"/>
    </location>
</feature>
<keyword evidence="9 14" id="KW-0862">Zinc</keyword>
<dbReference type="GO" id="GO:0046872">
    <property type="term" value="F:metal ion binding"/>
    <property type="evidence" value="ECO:0007669"/>
    <property type="project" value="UniProtKB-UniRule"/>
</dbReference>
<keyword evidence="11 14" id="KW-0482">Metalloprotease</keyword>
<comment type="subcellular location">
    <subcellularLocation>
        <location evidence="1 14">Cell membrane</location>
        <topology evidence="1 14">Multi-pass membrane protein</topology>
    </subcellularLocation>
</comment>
<dbReference type="Pfam" id="PF02163">
    <property type="entry name" value="Peptidase_M50"/>
    <property type="match status" value="2"/>
</dbReference>
<reference evidence="18 19" key="1">
    <citation type="submission" date="2015-09" db="EMBL/GenBank/DDBJ databases">
        <title>Sorangium comparison.</title>
        <authorList>
            <person name="Zaburannyi N."/>
            <person name="Bunk B."/>
            <person name="Overmann J."/>
            <person name="Mueller R."/>
        </authorList>
    </citation>
    <scope>NUCLEOTIDE SEQUENCE [LARGE SCALE GENOMIC DNA]</scope>
    <source>
        <strain evidence="18 19">So ce26</strain>
    </source>
</reference>
<dbReference type="PANTHER" id="PTHR39188">
    <property type="entry name" value="MEMBRANE-ASSOCIATED ZINC METALLOPROTEASE M50B"/>
    <property type="match status" value="1"/>
</dbReference>
<comment type="cofactor">
    <cofactor evidence="14 16">
        <name>Zn(2+)</name>
        <dbReference type="ChEBI" id="CHEBI:29105"/>
    </cofactor>
    <text evidence="14 16">Binds 1 zinc ion per subunit.</text>
</comment>
<evidence type="ECO:0000256" key="8">
    <source>
        <dbReference type="ARBA" id="ARBA00022801"/>
    </source>
</evidence>
<dbReference type="Gene3D" id="3.10.580.10">
    <property type="entry name" value="CBS-domain"/>
    <property type="match status" value="1"/>
</dbReference>
<feature type="transmembrane region" description="Helical" evidence="14">
    <location>
        <begin position="197"/>
        <end position="221"/>
    </location>
</feature>
<dbReference type="GO" id="GO:0008237">
    <property type="term" value="F:metallopeptidase activity"/>
    <property type="evidence" value="ECO:0007669"/>
    <property type="project" value="UniProtKB-UniRule"/>
</dbReference>
<dbReference type="RefSeq" id="WP_104985939.1">
    <property type="nucleotide sequence ID" value="NZ_CP012673.1"/>
</dbReference>
<evidence type="ECO:0000256" key="9">
    <source>
        <dbReference type="ARBA" id="ARBA00022833"/>
    </source>
</evidence>
<dbReference type="OrthoDB" id="9781963at2"/>
<name>A0A2L0F908_SORCE</name>
<dbReference type="PIRSF" id="PIRSF006404">
    <property type="entry name" value="UCP006404_Pept_M50_CBS"/>
    <property type="match status" value="1"/>
</dbReference>
<evidence type="ECO:0000256" key="4">
    <source>
        <dbReference type="ARBA" id="ARBA00022670"/>
    </source>
</evidence>
<feature type="transmembrane region" description="Helical" evidence="14">
    <location>
        <begin position="144"/>
        <end position="164"/>
    </location>
</feature>
<evidence type="ECO:0000256" key="15">
    <source>
        <dbReference type="PIRSR" id="PIRSR006404-1"/>
    </source>
</evidence>
<keyword evidence="12" id="KW-0129">CBS domain</keyword>
<evidence type="ECO:0000256" key="7">
    <source>
        <dbReference type="ARBA" id="ARBA00022737"/>
    </source>
</evidence>
<dbReference type="AlphaFoldDB" id="A0A2L0F908"/>
<dbReference type="SUPFAM" id="SSF54631">
    <property type="entry name" value="CBS-domain pair"/>
    <property type="match status" value="1"/>
</dbReference>
<feature type="binding site" evidence="16">
    <location>
        <position position="77"/>
    </location>
    <ligand>
        <name>Zn(2+)</name>
        <dbReference type="ChEBI" id="CHEBI:29105"/>
        <note>catalytic</note>
    </ligand>
</feature>
<dbReference type="EMBL" id="CP012673">
    <property type="protein sequence ID" value="AUX48023.1"/>
    <property type="molecule type" value="Genomic_DNA"/>
</dbReference>
<evidence type="ECO:0000256" key="10">
    <source>
        <dbReference type="ARBA" id="ARBA00022989"/>
    </source>
</evidence>
<dbReference type="CDD" id="cd06164">
    <property type="entry name" value="S2P-M50_SpoIVFB_CBS"/>
    <property type="match status" value="1"/>
</dbReference>
<dbReference type="InterPro" id="IPR008915">
    <property type="entry name" value="Peptidase_M50"/>
</dbReference>
<evidence type="ECO:0000259" key="17">
    <source>
        <dbReference type="Pfam" id="PF02163"/>
    </source>
</evidence>
<feature type="binding site" evidence="16">
    <location>
        <position position="73"/>
    </location>
    <ligand>
        <name>Zn(2+)</name>
        <dbReference type="ChEBI" id="CHEBI:29105"/>
        <note>catalytic</note>
    </ligand>
</feature>
<evidence type="ECO:0000256" key="6">
    <source>
        <dbReference type="ARBA" id="ARBA00022723"/>
    </source>
</evidence>
<evidence type="ECO:0000256" key="2">
    <source>
        <dbReference type="ARBA" id="ARBA00007931"/>
    </source>
</evidence>
<proteinExistence type="inferred from homology"/>
<feature type="active site" evidence="15">
    <location>
        <position position="74"/>
    </location>
</feature>
<keyword evidence="7" id="KW-0677">Repeat</keyword>
<feature type="domain" description="Peptidase M50" evidence="17">
    <location>
        <begin position="62"/>
        <end position="132"/>
    </location>
</feature>
<evidence type="ECO:0000313" key="19">
    <source>
        <dbReference type="Proteomes" id="UP000238348"/>
    </source>
</evidence>
<keyword evidence="5 14" id="KW-0812">Transmembrane</keyword>
<keyword evidence="13 14" id="KW-0472">Membrane</keyword>
<gene>
    <name evidence="18" type="ORF">SOCE26_095490</name>
</gene>
<dbReference type="InterPro" id="IPR046342">
    <property type="entry name" value="CBS_dom_sf"/>
</dbReference>
<dbReference type="GO" id="GO:0006508">
    <property type="term" value="P:proteolysis"/>
    <property type="evidence" value="ECO:0007669"/>
    <property type="project" value="UniProtKB-KW"/>
</dbReference>
<evidence type="ECO:0000313" key="18">
    <source>
        <dbReference type="EMBL" id="AUX48023.1"/>
    </source>
</evidence>
<dbReference type="CDD" id="cd02205">
    <property type="entry name" value="CBS_pair_SF"/>
    <property type="match status" value="1"/>
</dbReference>
<keyword evidence="10 14" id="KW-1133">Transmembrane helix</keyword>
<evidence type="ECO:0000256" key="5">
    <source>
        <dbReference type="ARBA" id="ARBA00022692"/>
    </source>
</evidence>
<dbReference type="InterPro" id="IPR016483">
    <property type="entry name" value="UCP006404_Pept_M50_CBS"/>
</dbReference>
<evidence type="ECO:0000256" key="12">
    <source>
        <dbReference type="ARBA" id="ARBA00023122"/>
    </source>
</evidence>
<evidence type="ECO:0000256" key="3">
    <source>
        <dbReference type="ARBA" id="ARBA00022475"/>
    </source>
</evidence>
<sequence>MFDQGLTVLRIRGIPVRLHITLLIFLPYVAYAAASQFSLVARSLGVTREAMRLPPLAWGAVLAVGLFVAVLAHELAHCAVALRNGMRVRSITLMMLGGVSLIERERPEHEAWMAFAGPLMSFGIGLGSYVAYRVLPAPAEVGAALLAFAITNGILGAFNLLPAFPMDGGRVLRGLLLRRLGPARATRVATTTGRAMAVVFGILGLLSWNLILVLIAAFVYMGASAEQTRTSARDLLRGLPVARFMTDRLGEAYADEDPRAVAERLLRQNLVGARVLDDARDGQARREIGVVTFWDLASRLERGPAPATVGAVMPVDVLRARAGDDATRSIEALASGEASAVAVLDEGEHVIGLVTPAEIQRALALAGALGVARGPLG</sequence>
<comment type="similarity">
    <text evidence="2 14">Belongs to the peptidase M50B family.</text>
</comment>
<keyword evidence="3 14" id="KW-1003">Cell membrane</keyword>